<feature type="transmembrane region" description="Helical" evidence="1">
    <location>
        <begin position="153"/>
        <end position="174"/>
    </location>
</feature>
<dbReference type="PANTHER" id="PTHR42852:SF13">
    <property type="entry name" value="PROTEIN DIPZ"/>
    <property type="match status" value="1"/>
</dbReference>
<comment type="caution">
    <text evidence="3">The sequence shown here is derived from an EMBL/GenBank/DDBJ whole genome shotgun (WGS) entry which is preliminary data.</text>
</comment>
<gene>
    <name evidence="3" type="ORF">AB7A72_21895</name>
</gene>
<dbReference type="Proteomes" id="UP001562178">
    <property type="component" value="Unassembled WGS sequence"/>
</dbReference>
<keyword evidence="1" id="KW-1133">Transmembrane helix</keyword>
<dbReference type="CDD" id="cd03012">
    <property type="entry name" value="TlpA_like_DipZ_like"/>
    <property type="match status" value="1"/>
</dbReference>
<sequence>MALYLVAFAAGVLSVLSPCILPVLPFVFARQGQPSRHGSLPLLIGMALAFAAAASLAAAASAWAVQLSQWGRGLALLGLGVFAASLLLPGLAAWWSRPLVQIGEKLAAQHPQQRWLHSVLLGVATGLIWSPCAGPVLGLLLSGAALAGPGTATSLLLLSYAAGAGLALWAALRISAGTMARLRSHWLPGERGRRAAGAAMLAAVLAVATGLDSRLLAQSGALSGLGSNGLESSLLQAALPSAQAAELAGNTAAQLGNGAPYTSPLPVESTRPSLDGGTQWLNAAPQSIPALRGKVVLVNFWTYSCVNCLRTLPYVNAWAQKYADRGLVVVGVHAPEFAFEKDRSNVEKALQQLKISYPVVQDNGFRIWRAFNNQYWPALYLVDAQGRVRHHQFGEGGYAATERALNELLREAQAPSAATAPASTANTVPDTGGLGMAADTASLRSPELYLGYDKGGSLRLAGRPAPDKAADYQPASLRLNTWTLQGNWTLKPEWVQANSAGGRLALRFEARDANLVLGAAGAGPLRFRLTIDGQPPGIHHGSDVDAQGYGQVDATRLYQLVRQQGPVKQRTLEIEFLDAGAQGYAFTFG</sequence>
<keyword evidence="4" id="KW-1185">Reference proteome</keyword>
<feature type="transmembrane region" description="Helical" evidence="1">
    <location>
        <begin position="195"/>
        <end position="211"/>
    </location>
</feature>
<dbReference type="EMBL" id="JBGBDC010000011">
    <property type="protein sequence ID" value="MEY2253686.1"/>
    <property type="molecule type" value="Genomic_DNA"/>
</dbReference>
<organism evidence="3 4">
    <name type="scientific">Comamonas sediminis</name>
    <dbReference type="NCBI Taxonomy" id="1783360"/>
    <lineage>
        <taxon>Bacteria</taxon>
        <taxon>Pseudomonadati</taxon>
        <taxon>Pseudomonadota</taxon>
        <taxon>Betaproteobacteria</taxon>
        <taxon>Burkholderiales</taxon>
        <taxon>Comamonadaceae</taxon>
        <taxon>Comamonas</taxon>
    </lineage>
</organism>
<protein>
    <submittedName>
        <fullName evidence="3">Cytochrome c biogenesis protein DipZ</fullName>
    </submittedName>
</protein>
<accession>A0ABV4B808</accession>
<dbReference type="Pfam" id="PF00578">
    <property type="entry name" value="AhpC-TSA"/>
    <property type="match status" value="1"/>
</dbReference>
<dbReference type="Pfam" id="PF17991">
    <property type="entry name" value="Thioredoxin_10"/>
    <property type="match status" value="1"/>
</dbReference>
<feature type="transmembrane region" description="Helical" evidence="1">
    <location>
        <begin position="75"/>
        <end position="95"/>
    </location>
</feature>
<dbReference type="InterPro" id="IPR000866">
    <property type="entry name" value="AhpC/TSA"/>
</dbReference>
<evidence type="ECO:0000313" key="3">
    <source>
        <dbReference type="EMBL" id="MEY2253686.1"/>
    </source>
</evidence>
<dbReference type="InterPro" id="IPR050553">
    <property type="entry name" value="Thioredoxin_ResA/DsbE_sf"/>
</dbReference>
<evidence type="ECO:0000313" key="4">
    <source>
        <dbReference type="Proteomes" id="UP001562178"/>
    </source>
</evidence>
<feature type="domain" description="Thioredoxin" evidence="2">
    <location>
        <begin position="259"/>
        <end position="410"/>
    </location>
</feature>
<dbReference type="RefSeq" id="WP_369461161.1">
    <property type="nucleotide sequence ID" value="NZ_JBGBDC010000011.1"/>
</dbReference>
<feature type="transmembrane region" description="Helical" evidence="1">
    <location>
        <begin position="40"/>
        <end position="63"/>
    </location>
</feature>
<dbReference type="InterPro" id="IPR013766">
    <property type="entry name" value="Thioredoxin_domain"/>
</dbReference>
<feature type="transmembrane region" description="Helical" evidence="1">
    <location>
        <begin position="115"/>
        <end position="141"/>
    </location>
</feature>
<dbReference type="PROSITE" id="PS51352">
    <property type="entry name" value="THIOREDOXIN_2"/>
    <property type="match status" value="1"/>
</dbReference>
<dbReference type="SUPFAM" id="SSF52833">
    <property type="entry name" value="Thioredoxin-like"/>
    <property type="match status" value="1"/>
</dbReference>
<evidence type="ECO:0000259" key="2">
    <source>
        <dbReference type="PROSITE" id="PS51352"/>
    </source>
</evidence>
<keyword evidence="1" id="KW-0812">Transmembrane</keyword>
<dbReference type="InterPro" id="IPR036249">
    <property type="entry name" value="Thioredoxin-like_sf"/>
</dbReference>
<dbReference type="PANTHER" id="PTHR42852">
    <property type="entry name" value="THIOL:DISULFIDE INTERCHANGE PROTEIN DSBE"/>
    <property type="match status" value="1"/>
</dbReference>
<dbReference type="Gene3D" id="2.60.120.260">
    <property type="entry name" value="Galactose-binding domain-like"/>
    <property type="match status" value="1"/>
</dbReference>
<evidence type="ECO:0000256" key="1">
    <source>
        <dbReference type="SAM" id="Phobius"/>
    </source>
</evidence>
<reference evidence="3 4" key="1">
    <citation type="journal article" date="2016" name="Int. J. Syst. Evol. Microbiol.">
        <title>Description of Comamonas sediminis sp. nov., isolated from lagoon sediments.</title>
        <authorList>
            <person name="Subhash Y."/>
            <person name="Bang J.J."/>
            <person name="You T.H."/>
            <person name="Lee S.S."/>
        </authorList>
    </citation>
    <scope>NUCLEOTIDE SEQUENCE [LARGE SCALE GENOMIC DNA]</scope>
    <source>
        <strain evidence="3 4">JCM 31169</strain>
    </source>
</reference>
<proteinExistence type="predicted"/>
<dbReference type="Gene3D" id="3.40.30.10">
    <property type="entry name" value="Glutaredoxin"/>
    <property type="match status" value="1"/>
</dbReference>
<dbReference type="InterPro" id="IPR041017">
    <property type="entry name" value="Thioredoxin_10"/>
</dbReference>
<name>A0ABV4B808_9BURK</name>
<feature type="transmembrane region" description="Helical" evidence="1">
    <location>
        <begin position="6"/>
        <end position="28"/>
    </location>
</feature>
<keyword evidence="1" id="KW-0472">Membrane</keyword>